<name>A0ABT6TDT9_9BACL</name>
<protein>
    <submittedName>
        <fullName evidence="9">GerAB/ArcD/ProY family transporter</fullName>
    </submittedName>
</protein>
<reference evidence="9" key="1">
    <citation type="submission" date="2023-04" db="EMBL/GenBank/DDBJ databases">
        <title>Comparative genomic analysis of Cohnella hashimotonis sp. nov., isolated from the International Space Station.</title>
        <authorList>
            <person name="Venkateswaran K."/>
            <person name="Simpson A."/>
        </authorList>
    </citation>
    <scope>NUCLEOTIDE SEQUENCE</scope>
    <source>
        <strain evidence="9">F6_2S_P_1</strain>
    </source>
</reference>
<sequence>MDKSRQVIVMCLITHMGLIFFLYPADIIASLSVGQWSAVLFGFICHVSMVAVYTKGLSYCAPRNVIDLFQSAGNAFAFLALLPLAIYFVMMIIITVRAYAEIVTVIFLGNTPLWTIMLLFLAVSTLISSWGVESLFRTAMLVALLFFPFLILVIVLSFQNADWHYLLPLMDRKAASFSYVFHRPYLQSMFAFVGGFLFLGFIPSHVPYQRRKIVWFSFVLLPFFLISVYVPLLTFGENTASKFPFPFIMAVDTVDVSWLMFDRVTMFFMISLLCFVILFLALVKWEMLLLLRRALPAAKAPAVSVLLAVFVFIVCLLVPNWSAVEQMLWWNTYLRLYAAFVIPLVTFALGFSRRRKEAIES</sequence>
<comment type="similarity">
    <text evidence="2">Belongs to the amino acid-polyamine-organocation (APC) superfamily. Spore germination protein (SGP) (TC 2.A.3.9) family.</text>
</comment>
<keyword evidence="5 8" id="KW-0812">Transmembrane</keyword>
<organism evidence="9 10">
    <name type="scientific">Cohnella hashimotonis</name>
    <dbReference type="NCBI Taxonomy" id="2826895"/>
    <lineage>
        <taxon>Bacteria</taxon>
        <taxon>Bacillati</taxon>
        <taxon>Bacillota</taxon>
        <taxon>Bacilli</taxon>
        <taxon>Bacillales</taxon>
        <taxon>Paenibacillaceae</taxon>
        <taxon>Cohnella</taxon>
    </lineage>
</organism>
<dbReference type="PANTHER" id="PTHR34975">
    <property type="entry name" value="SPORE GERMINATION PROTEIN A2"/>
    <property type="match status" value="1"/>
</dbReference>
<feature type="transmembrane region" description="Helical" evidence="8">
    <location>
        <begin position="185"/>
        <end position="202"/>
    </location>
</feature>
<gene>
    <name evidence="9" type="ORF">KB449_08400</name>
</gene>
<feature type="transmembrane region" description="Helical" evidence="8">
    <location>
        <begin position="36"/>
        <end position="54"/>
    </location>
</feature>
<feature type="transmembrane region" description="Helical" evidence="8">
    <location>
        <begin position="139"/>
        <end position="158"/>
    </location>
</feature>
<evidence type="ECO:0000256" key="4">
    <source>
        <dbReference type="ARBA" id="ARBA00022544"/>
    </source>
</evidence>
<evidence type="ECO:0000256" key="8">
    <source>
        <dbReference type="SAM" id="Phobius"/>
    </source>
</evidence>
<dbReference type="Pfam" id="PF03845">
    <property type="entry name" value="Spore_permease"/>
    <property type="match status" value="1"/>
</dbReference>
<feature type="transmembrane region" description="Helical" evidence="8">
    <location>
        <begin position="112"/>
        <end position="132"/>
    </location>
</feature>
<dbReference type="InterPro" id="IPR004761">
    <property type="entry name" value="Spore_GerAB"/>
</dbReference>
<evidence type="ECO:0000256" key="7">
    <source>
        <dbReference type="ARBA" id="ARBA00023136"/>
    </source>
</evidence>
<evidence type="ECO:0000256" key="2">
    <source>
        <dbReference type="ARBA" id="ARBA00007998"/>
    </source>
</evidence>
<feature type="transmembrane region" description="Helical" evidence="8">
    <location>
        <begin position="303"/>
        <end position="321"/>
    </location>
</feature>
<evidence type="ECO:0000256" key="5">
    <source>
        <dbReference type="ARBA" id="ARBA00022692"/>
    </source>
</evidence>
<accession>A0ABT6TDT9</accession>
<evidence type="ECO:0000313" key="9">
    <source>
        <dbReference type="EMBL" id="MDI4644977.1"/>
    </source>
</evidence>
<keyword evidence="10" id="KW-1185">Reference proteome</keyword>
<evidence type="ECO:0000313" key="10">
    <source>
        <dbReference type="Proteomes" id="UP001161691"/>
    </source>
</evidence>
<feature type="transmembrane region" description="Helical" evidence="8">
    <location>
        <begin position="333"/>
        <end position="351"/>
    </location>
</feature>
<keyword evidence="7 8" id="KW-0472">Membrane</keyword>
<dbReference type="EMBL" id="JAGRPV010000001">
    <property type="protein sequence ID" value="MDI4644977.1"/>
    <property type="molecule type" value="Genomic_DNA"/>
</dbReference>
<dbReference type="RefSeq" id="WP_282907941.1">
    <property type="nucleotide sequence ID" value="NZ_JAGRPV010000001.1"/>
</dbReference>
<dbReference type="PANTHER" id="PTHR34975:SF2">
    <property type="entry name" value="SPORE GERMINATION PROTEIN A2"/>
    <property type="match status" value="1"/>
</dbReference>
<keyword evidence="3" id="KW-0813">Transport</keyword>
<evidence type="ECO:0000256" key="6">
    <source>
        <dbReference type="ARBA" id="ARBA00022989"/>
    </source>
</evidence>
<comment type="subcellular location">
    <subcellularLocation>
        <location evidence="1">Membrane</location>
        <topology evidence="1">Multi-pass membrane protein</topology>
    </subcellularLocation>
</comment>
<keyword evidence="6 8" id="KW-1133">Transmembrane helix</keyword>
<evidence type="ECO:0000256" key="3">
    <source>
        <dbReference type="ARBA" id="ARBA00022448"/>
    </source>
</evidence>
<feature type="transmembrane region" description="Helical" evidence="8">
    <location>
        <begin position="264"/>
        <end position="283"/>
    </location>
</feature>
<evidence type="ECO:0000256" key="1">
    <source>
        <dbReference type="ARBA" id="ARBA00004141"/>
    </source>
</evidence>
<feature type="transmembrane region" description="Helical" evidence="8">
    <location>
        <begin position="75"/>
        <end position="100"/>
    </location>
</feature>
<feature type="transmembrane region" description="Helical" evidence="8">
    <location>
        <begin position="214"/>
        <end position="235"/>
    </location>
</feature>
<proteinExistence type="inferred from homology"/>
<comment type="caution">
    <text evidence="9">The sequence shown here is derived from an EMBL/GenBank/DDBJ whole genome shotgun (WGS) entry which is preliminary data.</text>
</comment>
<feature type="transmembrane region" description="Helical" evidence="8">
    <location>
        <begin position="7"/>
        <end position="24"/>
    </location>
</feature>
<keyword evidence="4" id="KW-0309">Germination</keyword>
<dbReference type="Proteomes" id="UP001161691">
    <property type="component" value="Unassembled WGS sequence"/>
</dbReference>